<dbReference type="Pfam" id="PF13531">
    <property type="entry name" value="SBP_bac_11"/>
    <property type="match status" value="1"/>
</dbReference>
<dbReference type="PROSITE" id="PS51257">
    <property type="entry name" value="PROKAR_LIPOPROTEIN"/>
    <property type="match status" value="1"/>
</dbReference>
<feature type="signal peptide" evidence="6">
    <location>
        <begin position="1"/>
        <end position="23"/>
    </location>
</feature>
<name>A0A518HF20_9BACT</name>
<evidence type="ECO:0000256" key="4">
    <source>
        <dbReference type="ARBA" id="ARBA00022729"/>
    </source>
</evidence>
<dbReference type="SUPFAM" id="SSF53850">
    <property type="entry name" value="Periplasmic binding protein-like II"/>
    <property type="match status" value="1"/>
</dbReference>
<reference evidence="7 8" key="1">
    <citation type="submission" date="2019-02" db="EMBL/GenBank/DDBJ databases">
        <title>Deep-cultivation of Planctomycetes and their phenomic and genomic characterization uncovers novel biology.</title>
        <authorList>
            <person name="Wiegand S."/>
            <person name="Jogler M."/>
            <person name="Boedeker C."/>
            <person name="Pinto D."/>
            <person name="Vollmers J."/>
            <person name="Rivas-Marin E."/>
            <person name="Kohn T."/>
            <person name="Peeters S.H."/>
            <person name="Heuer A."/>
            <person name="Rast P."/>
            <person name="Oberbeckmann S."/>
            <person name="Bunk B."/>
            <person name="Jeske O."/>
            <person name="Meyerdierks A."/>
            <person name="Storesund J.E."/>
            <person name="Kallscheuer N."/>
            <person name="Luecker S."/>
            <person name="Lage O.M."/>
            <person name="Pohl T."/>
            <person name="Merkel B.J."/>
            <person name="Hornburger P."/>
            <person name="Mueller R.-W."/>
            <person name="Bruemmer F."/>
            <person name="Labrenz M."/>
            <person name="Spormann A.M."/>
            <person name="Op den Camp H."/>
            <person name="Overmann J."/>
            <person name="Amann R."/>
            <person name="Jetten M.S.M."/>
            <person name="Mascher T."/>
            <person name="Medema M.H."/>
            <person name="Devos D.P."/>
            <person name="Kaster A.-K."/>
            <person name="Ovreas L."/>
            <person name="Rohde M."/>
            <person name="Galperin M.Y."/>
            <person name="Jogler C."/>
        </authorList>
    </citation>
    <scope>NUCLEOTIDE SEQUENCE [LARGE SCALE GENOMIC DNA]</scope>
    <source>
        <strain evidence="7 8">ElP</strain>
        <plasmid evidence="8">pelp_2</plasmid>
    </source>
</reference>
<feature type="chain" id="PRO_5021720700" evidence="6">
    <location>
        <begin position="24"/>
        <end position="346"/>
    </location>
</feature>
<evidence type="ECO:0000256" key="5">
    <source>
        <dbReference type="ARBA" id="ARBA00022764"/>
    </source>
</evidence>
<dbReference type="Proteomes" id="UP000317835">
    <property type="component" value="Plasmid pElP_2"/>
</dbReference>
<evidence type="ECO:0000313" key="8">
    <source>
        <dbReference type="Proteomes" id="UP000317835"/>
    </source>
</evidence>
<keyword evidence="8" id="KW-1185">Reference proteome</keyword>
<evidence type="ECO:0000256" key="1">
    <source>
        <dbReference type="ARBA" id="ARBA00004418"/>
    </source>
</evidence>
<keyword evidence="4 6" id="KW-0732">Signal</keyword>
<dbReference type="InterPro" id="IPR005669">
    <property type="entry name" value="Thiosulph/SO4-bd"/>
</dbReference>
<protein>
    <submittedName>
        <fullName evidence="7">Sulfate-binding protein</fullName>
    </submittedName>
</protein>
<evidence type="ECO:0000256" key="2">
    <source>
        <dbReference type="ARBA" id="ARBA00006099"/>
    </source>
</evidence>
<dbReference type="GO" id="GO:0140104">
    <property type="term" value="F:molecular carrier activity"/>
    <property type="evidence" value="ECO:0007669"/>
    <property type="project" value="InterPro"/>
</dbReference>
<dbReference type="PANTHER" id="PTHR30368:SF2">
    <property type="entry name" value="SULFATE-BINDING PROTEIN"/>
    <property type="match status" value="1"/>
</dbReference>
<keyword evidence="5" id="KW-0574">Periplasm</keyword>
<gene>
    <name evidence="7" type="primary">sbpA</name>
    <name evidence="7" type="ORF">ElP_74010</name>
</gene>
<comment type="similarity">
    <text evidence="2">Belongs to the prokaryotic sulfate-binding protein family.</text>
</comment>
<dbReference type="NCBIfam" id="TIGR00971">
    <property type="entry name" value="3a0106s03"/>
    <property type="match status" value="1"/>
</dbReference>
<dbReference type="OrthoDB" id="9802127at2"/>
<geneLocation type="plasmid" evidence="8">
    <name>pelp_2</name>
</geneLocation>
<dbReference type="EMBL" id="CP036428">
    <property type="protein sequence ID" value="QDV39434.1"/>
    <property type="molecule type" value="Genomic_DNA"/>
</dbReference>
<dbReference type="AlphaFoldDB" id="A0A518HF20"/>
<evidence type="ECO:0000256" key="6">
    <source>
        <dbReference type="SAM" id="SignalP"/>
    </source>
</evidence>
<proteinExistence type="inferred from homology"/>
<keyword evidence="7" id="KW-0614">Plasmid</keyword>
<accession>A0A518HF20</accession>
<dbReference type="PANTHER" id="PTHR30368">
    <property type="entry name" value="SULFATE-BINDING PROTEIN"/>
    <property type="match status" value="1"/>
</dbReference>
<dbReference type="GO" id="GO:0042597">
    <property type="term" value="C:periplasmic space"/>
    <property type="evidence" value="ECO:0007669"/>
    <property type="project" value="UniProtKB-SubCell"/>
</dbReference>
<comment type="subcellular location">
    <subcellularLocation>
        <location evidence="1">Periplasm</location>
    </subcellularLocation>
</comment>
<sequence precursor="true">MPLNAIKRFGTAALALTSLVAQGCGTAEDPSTDTLKLGAYSVVREVFHEGILPAFSAEWKEKTGRNVRFEESYNASGAQARAIAAGFDADVAVLSHIGDIDLLVEAGRVRPDWDEGPDGGIITNSLVVIGVRPGNPKDIRDWADLARPGIGVLYPDPKTSGGARWNINAIYGSALLASREANGGQADEDAIRDLLAKVQANVVNMDPSGRQSMANFERGTGDAVVTYENELLLRKREGLEIPYVVPPATLRIEGPAVIVDRSVDQHGNRELAEAFLAFLRSGRGQAILADYGFRPASEGVSATVGETLPPGLFSMAGLGGWETVEEEVYGPKGLWTSIFTAQAGRR</sequence>
<organism evidence="7 8">
    <name type="scientific">Tautonia plasticadhaerens</name>
    <dbReference type="NCBI Taxonomy" id="2527974"/>
    <lineage>
        <taxon>Bacteria</taxon>
        <taxon>Pseudomonadati</taxon>
        <taxon>Planctomycetota</taxon>
        <taxon>Planctomycetia</taxon>
        <taxon>Isosphaerales</taxon>
        <taxon>Isosphaeraceae</taxon>
        <taxon>Tautonia</taxon>
    </lineage>
</organism>
<dbReference type="RefSeq" id="WP_145279649.1">
    <property type="nucleotide sequence ID" value="NZ_CP036428.1"/>
</dbReference>
<dbReference type="Gene3D" id="3.40.190.10">
    <property type="entry name" value="Periplasmic binding protein-like II"/>
    <property type="match status" value="2"/>
</dbReference>
<evidence type="ECO:0000256" key="3">
    <source>
        <dbReference type="ARBA" id="ARBA00022448"/>
    </source>
</evidence>
<dbReference type="GO" id="GO:1902358">
    <property type="term" value="P:sulfate transmembrane transport"/>
    <property type="evidence" value="ECO:0007669"/>
    <property type="project" value="InterPro"/>
</dbReference>
<keyword evidence="3" id="KW-0813">Transport</keyword>
<evidence type="ECO:0000313" key="7">
    <source>
        <dbReference type="EMBL" id="QDV39434.1"/>
    </source>
</evidence>
<dbReference type="KEGG" id="tpla:ElP_74010"/>